<protein>
    <submittedName>
        <fullName evidence="1">Uncharacterized protein</fullName>
    </submittedName>
</protein>
<evidence type="ECO:0000313" key="2">
    <source>
        <dbReference type="Proteomes" id="UP000021369"/>
    </source>
</evidence>
<keyword evidence="2" id="KW-1185">Reference proteome</keyword>
<dbReference type="AlphaFoldDB" id="A0A011UWI3"/>
<dbReference type="OrthoDB" id="2229810at2"/>
<dbReference type="PATRIC" id="fig|1341156.4.peg.3663"/>
<proteinExistence type="predicted"/>
<gene>
    <name evidence="1" type="ORF">RASY3_13210</name>
</gene>
<reference evidence="1 2" key="1">
    <citation type="submission" date="2013-06" db="EMBL/GenBank/DDBJ databases">
        <title>Rumen cellulosomics: divergent fiber-degrading strategies revealed by comparative genome-wide analysis of six Ruminococcal strains.</title>
        <authorList>
            <person name="Dassa B."/>
            <person name="Borovok I."/>
            <person name="Lamed R."/>
            <person name="Flint H."/>
            <person name="Yeoman C.J."/>
            <person name="White B."/>
            <person name="Bayer E.A."/>
        </authorList>
    </citation>
    <scope>NUCLEOTIDE SEQUENCE [LARGE SCALE GENOMIC DNA]</scope>
    <source>
        <strain evidence="1 2">SY3</strain>
    </source>
</reference>
<dbReference type="InterPro" id="IPR046702">
    <property type="entry name" value="DUF6572"/>
</dbReference>
<dbReference type="EMBL" id="JEOB01000004">
    <property type="protein sequence ID" value="EXM37527.1"/>
    <property type="molecule type" value="Genomic_DNA"/>
</dbReference>
<name>A0A011UWI3_RUMAL</name>
<comment type="caution">
    <text evidence="1">The sequence shown here is derived from an EMBL/GenBank/DDBJ whole genome shotgun (WGS) entry which is preliminary data.</text>
</comment>
<dbReference type="Pfam" id="PF20212">
    <property type="entry name" value="DUF6572"/>
    <property type="match status" value="1"/>
</dbReference>
<dbReference type="Proteomes" id="UP000021369">
    <property type="component" value="Unassembled WGS sequence"/>
</dbReference>
<dbReference type="RefSeq" id="WP_024856991.1">
    <property type="nucleotide sequence ID" value="NZ_JEOB01000004.1"/>
</dbReference>
<organism evidence="1 2">
    <name type="scientific">Ruminococcus albus SY3</name>
    <dbReference type="NCBI Taxonomy" id="1341156"/>
    <lineage>
        <taxon>Bacteria</taxon>
        <taxon>Bacillati</taxon>
        <taxon>Bacillota</taxon>
        <taxon>Clostridia</taxon>
        <taxon>Eubacteriales</taxon>
        <taxon>Oscillospiraceae</taxon>
        <taxon>Ruminococcus</taxon>
    </lineage>
</organism>
<sequence length="113" mass="13478">MDKYYNIENTDTIDGLAYKEQTKMLILQLADGMDWSDAAGHFELLRQKLNTYLWYIDSKQYEEKYPDVERVELRVSFMFKEPDACLKMYEKTSEVLSRIFENSALIVERGKRD</sequence>
<evidence type="ECO:0000313" key="1">
    <source>
        <dbReference type="EMBL" id="EXM37527.1"/>
    </source>
</evidence>
<accession>A0A011UWI3</accession>